<sequence>MGKPACDMVDELFGRGYMDSAGTGVTAANRHNRFVWDRTNSPKFGQWWIKALKDHSRERYIGKHGEMYSKEALAQNEHEEIGRVTNAQTINFSLLDVKDVISAAHSRCEGMDDGDARSEAARQLLREFFHLENFVNKLIDRKTNMAQSLHKQACQRLLDEVLLPWFTYLLSLQDLQQVGKDQAEKLHECLKSTVIRNISSLKQRTKDVFQLSAVGGDTDIFTSLMDLQAALTKDFVEDLCKRDFEKHLDLLIKYDDNKKTYKEYKRSGNTSLGKSLRDTKLHHFIVKLALYEMQNNFIPSLFGKAHEEGGFLNQVRAKVLQVQSDICRYFDGCISEQYEVELDSSLSVVLEIMLLREQKMVIRDFDRIIGAFDKDMTALMERTLPYILKEQIIPKVVREPYQEWGSPGQPNRDRMAKLQVYKKVHSEMIATDMFRVFKTEFNKNSGQLVKVQKACRRAISTATGRLSSVSKNDLKNLEDVDIFYHSQLALSAIGQFITAMSSNPSQYAVDDSHISEAMKCSQINVEEVRANRQQRLRQAHSEPEHVPESSSDEVDDTEDIASEENPAVVTAVVESDHITSAQGSRPKRNMKATRYDLAEFVEPTATMTRPKKRRKKNQSKQPRAVYYLPGFPEEGEEYKVPKDIKDILTEEYTNSPHFVEVVHLTLFHNSALHRNTWIPLLRKCIQSIALQ</sequence>
<evidence type="ECO:0000313" key="3">
    <source>
        <dbReference type="Proteomes" id="UP001190700"/>
    </source>
</evidence>
<proteinExistence type="predicted"/>
<keyword evidence="3" id="KW-1185">Reference proteome</keyword>
<evidence type="ECO:0000313" key="2">
    <source>
        <dbReference type="EMBL" id="KAK3272067.1"/>
    </source>
</evidence>
<reference evidence="2 3" key="1">
    <citation type="journal article" date="2015" name="Genome Biol. Evol.">
        <title>Comparative Genomics of a Bacterivorous Green Alga Reveals Evolutionary Causalities and Consequences of Phago-Mixotrophic Mode of Nutrition.</title>
        <authorList>
            <person name="Burns J.A."/>
            <person name="Paasch A."/>
            <person name="Narechania A."/>
            <person name="Kim E."/>
        </authorList>
    </citation>
    <scope>NUCLEOTIDE SEQUENCE [LARGE SCALE GENOMIC DNA]</scope>
    <source>
        <strain evidence="2 3">PLY_AMNH</strain>
    </source>
</reference>
<protein>
    <submittedName>
        <fullName evidence="2">Uncharacterized protein</fullName>
    </submittedName>
</protein>
<feature type="compositionally biased region" description="Acidic residues" evidence="1">
    <location>
        <begin position="550"/>
        <end position="559"/>
    </location>
</feature>
<evidence type="ECO:0000256" key="1">
    <source>
        <dbReference type="SAM" id="MobiDB-lite"/>
    </source>
</evidence>
<organism evidence="2 3">
    <name type="scientific">Cymbomonas tetramitiformis</name>
    <dbReference type="NCBI Taxonomy" id="36881"/>
    <lineage>
        <taxon>Eukaryota</taxon>
        <taxon>Viridiplantae</taxon>
        <taxon>Chlorophyta</taxon>
        <taxon>Pyramimonadophyceae</taxon>
        <taxon>Pyramimonadales</taxon>
        <taxon>Pyramimonadaceae</taxon>
        <taxon>Cymbomonas</taxon>
    </lineage>
</organism>
<feature type="region of interest" description="Disordered" evidence="1">
    <location>
        <begin position="532"/>
        <end position="559"/>
    </location>
</feature>
<gene>
    <name evidence="2" type="ORF">CYMTET_19610</name>
</gene>
<dbReference type="EMBL" id="LGRX02009180">
    <property type="protein sequence ID" value="KAK3272067.1"/>
    <property type="molecule type" value="Genomic_DNA"/>
</dbReference>
<dbReference type="Proteomes" id="UP001190700">
    <property type="component" value="Unassembled WGS sequence"/>
</dbReference>
<name>A0AAE0G681_9CHLO</name>
<dbReference type="AlphaFoldDB" id="A0AAE0G681"/>
<accession>A0AAE0G681</accession>
<comment type="caution">
    <text evidence="2">The sequence shown here is derived from an EMBL/GenBank/DDBJ whole genome shotgun (WGS) entry which is preliminary data.</text>
</comment>